<comment type="caution">
    <text evidence="4">The sequence shown here is derived from an EMBL/GenBank/DDBJ whole genome shotgun (WGS) entry which is preliminary data.</text>
</comment>
<dbReference type="GO" id="GO:0006869">
    <property type="term" value="P:lipid transport"/>
    <property type="evidence" value="ECO:0007669"/>
    <property type="project" value="InterPro"/>
</dbReference>
<keyword evidence="3" id="KW-1133">Transmembrane helix</keyword>
<proteinExistence type="inferred from homology"/>
<feature type="compositionally biased region" description="Polar residues" evidence="2">
    <location>
        <begin position="851"/>
        <end position="873"/>
    </location>
</feature>
<evidence type="ECO:0000256" key="1">
    <source>
        <dbReference type="ARBA" id="ARBA00010090"/>
    </source>
</evidence>
<name>A0AA88NQN4_TACVA</name>
<dbReference type="PANTHER" id="PTHR14096">
    <property type="entry name" value="APOLIPOPROTEIN L"/>
    <property type="match status" value="1"/>
</dbReference>
<reference evidence="4" key="1">
    <citation type="submission" date="2023-08" db="EMBL/GenBank/DDBJ databases">
        <title>Pelteobagrus vachellii genome.</title>
        <authorList>
            <person name="Liu H."/>
        </authorList>
    </citation>
    <scope>NUCLEOTIDE SEQUENCE</scope>
    <source>
        <strain evidence="4">PRFRI_2022a</strain>
        <tissue evidence="4">Muscle</tissue>
    </source>
</reference>
<evidence type="ECO:0000256" key="3">
    <source>
        <dbReference type="SAM" id="Phobius"/>
    </source>
</evidence>
<gene>
    <name evidence="4" type="ORF">Q7C36_005456</name>
</gene>
<comment type="similarity">
    <text evidence="1">Belongs to the apolipoprotein L family.</text>
</comment>
<dbReference type="GO" id="GO:0005576">
    <property type="term" value="C:extracellular region"/>
    <property type="evidence" value="ECO:0007669"/>
    <property type="project" value="InterPro"/>
</dbReference>
<evidence type="ECO:0000313" key="4">
    <source>
        <dbReference type="EMBL" id="KAK2857537.1"/>
    </source>
</evidence>
<feature type="transmembrane region" description="Helical" evidence="3">
    <location>
        <begin position="620"/>
        <end position="638"/>
    </location>
</feature>
<dbReference type="Proteomes" id="UP001187315">
    <property type="component" value="Unassembled WGS sequence"/>
</dbReference>
<keyword evidence="3" id="KW-0472">Membrane</keyword>
<keyword evidence="3" id="KW-0812">Transmembrane</keyword>
<feature type="region of interest" description="Disordered" evidence="2">
    <location>
        <begin position="85"/>
        <end position="152"/>
    </location>
</feature>
<feature type="transmembrane region" description="Helical" evidence="3">
    <location>
        <begin position="597"/>
        <end position="614"/>
    </location>
</feature>
<evidence type="ECO:0000313" key="5">
    <source>
        <dbReference type="Proteomes" id="UP001187315"/>
    </source>
</evidence>
<dbReference type="GO" id="GO:0016020">
    <property type="term" value="C:membrane"/>
    <property type="evidence" value="ECO:0007669"/>
    <property type="project" value="TreeGrafter"/>
</dbReference>
<feature type="region of interest" description="Disordered" evidence="2">
    <location>
        <begin position="1"/>
        <end position="23"/>
    </location>
</feature>
<feature type="transmembrane region" description="Helical" evidence="3">
    <location>
        <begin position="929"/>
        <end position="954"/>
    </location>
</feature>
<feature type="transmembrane region" description="Helical" evidence="3">
    <location>
        <begin position="303"/>
        <end position="325"/>
    </location>
</feature>
<accession>A0AA88NQN4</accession>
<dbReference type="InterPro" id="IPR008405">
    <property type="entry name" value="ApoL"/>
</dbReference>
<sequence>MSQEASQKPKCPARPPQPDPSKLRTLRLSRLRHTDELQAKTCNLSLENQNIPTYIDVLSDKSPAKDVAPARPPPPVLTRSFLYQSKETKDSNSHVQETTDIENTETPLSNGNHVETDDGSSYADVLSNERRLRNRPTSVNSPPPRPVFPPRLSLSLPRKSVLCQSQSAGPTEHVYESIDDVLSQDKGGERGLSAGLTRKGRFATYHSWSEAFSVDGDRTARELDILLEWWRSIGGLENLQSYQQEETKSKPLISVAQRVKTAMRLYELLLIQRCTDLLNHVTELHCTADSLVKSNKKARLAKLTGGTTGAVGGVTIAAGLALAPLTFGASLVATGIGVGIVAAGGVAGASASFSKKKKGNWLKDKVEKIINSYKTQIEDILACLRFIDIGMEQLRKEDNTKLNEMGAQLAKIGRVAQEMENIHSMDVVSDCFGILEDLDFYFLEEDDPKTKKNSNTQLAQKVYEIVDLDKKPPPNKSILDRIIKAGGRRLPGMVPSSPIPNSEQLSQGEVLTVQDDNGDFMEWWYLEEPWKELDHPNAEQVDAKSLKQKAENLIKALNVYDYLLSKQGVILQSHIKELEEVVENIDKEVKTADSTRGTLGAIGLTAAVGAVIYAPTTRVASLAVAAIGFGVTAFWAVISNKRPTNVNRKKVKTIFKDCSTQLEEIERCLKFISSNMACLNKHDLSASIGVDSKAEKVFRMVNNSDGGNSVRVISAVSKCSGLIQGFVLGMDTCFCKNDNEKLKKLKRGSETKFATQISVLIKQPPVPAPRKRRENLVKQKDIGSEEFSNDMPMTQNKKPPPVPPKVLKIVRAGGQALPGMVRSYSQPEYVGKKGQELTVEENNAEDGIRSLTLQDTSQTSGESSDQGKNTSARRANLQGHIIALNEVANSIDKVHKGVKIAGITGGAAGAVGIAAAVGGVILAPVTGGVSLAVTAVGVGVAAAGGVTGGSAAITNKVHTNMDRKKVETILQDHCTQIEEFEKCVKFIGTHIEGLKKYNLSTLKGVDWTAVKMARMAHKLGDSVGVIGTVSKSLGLIQGFTLGMDMYFSKEDSKQLKKGSETKFANQIRKCSGLQRKTRSGNTCSATAICTGSIYQNGVPRGNHPQHCCI</sequence>
<dbReference type="AlphaFoldDB" id="A0AA88NQN4"/>
<organism evidence="4 5">
    <name type="scientific">Tachysurus vachellii</name>
    <name type="common">Darkbarbel catfish</name>
    <name type="synonym">Pelteobagrus vachellii</name>
    <dbReference type="NCBI Taxonomy" id="175792"/>
    <lineage>
        <taxon>Eukaryota</taxon>
        <taxon>Metazoa</taxon>
        <taxon>Chordata</taxon>
        <taxon>Craniata</taxon>
        <taxon>Vertebrata</taxon>
        <taxon>Euteleostomi</taxon>
        <taxon>Actinopterygii</taxon>
        <taxon>Neopterygii</taxon>
        <taxon>Teleostei</taxon>
        <taxon>Ostariophysi</taxon>
        <taxon>Siluriformes</taxon>
        <taxon>Bagridae</taxon>
        <taxon>Tachysurus</taxon>
    </lineage>
</organism>
<dbReference type="GO" id="GO:0042157">
    <property type="term" value="P:lipoprotein metabolic process"/>
    <property type="evidence" value="ECO:0007669"/>
    <property type="project" value="InterPro"/>
</dbReference>
<evidence type="ECO:0008006" key="6">
    <source>
        <dbReference type="Google" id="ProtNLM"/>
    </source>
</evidence>
<feature type="region of interest" description="Disordered" evidence="2">
    <location>
        <begin position="841"/>
        <end position="873"/>
    </location>
</feature>
<protein>
    <recommendedName>
        <fullName evidence="6">Apolipoprotein L3</fullName>
    </recommendedName>
</protein>
<dbReference type="Pfam" id="PF05461">
    <property type="entry name" value="ApoL"/>
    <property type="match status" value="2"/>
</dbReference>
<dbReference type="EMBL" id="JAVHJS010000005">
    <property type="protein sequence ID" value="KAK2857537.1"/>
    <property type="molecule type" value="Genomic_DNA"/>
</dbReference>
<feature type="compositionally biased region" description="Polar residues" evidence="2">
    <location>
        <begin position="104"/>
        <end position="113"/>
    </location>
</feature>
<feature type="transmembrane region" description="Helical" evidence="3">
    <location>
        <begin position="331"/>
        <end position="353"/>
    </location>
</feature>
<dbReference type="GO" id="GO:0008289">
    <property type="term" value="F:lipid binding"/>
    <property type="evidence" value="ECO:0007669"/>
    <property type="project" value="InterPro"/>
</dbReference>
<dbReference type="PANTHER" id="PTHR14096:SF59">
    <property type="entry name" value="APOLIPOPROTEIN L, 1 ISOFORM X1"/>
    <property type="match status" value="1"/>
</dbReference>
<keyword evidence="5" id="KW-1185">Reference proteome</keyword>
<evidence type="ECO:0000256" key="2">
    <source>
        <dbReference type="SAM" id="MobiDB-lite"/>
    </source>
</evidence>
<feature type="transmembrane region" description="Helical" evidence="3">
    <location>
        <begin position="900"/>
        <end position="923"/>
    </location>
</feature>